<dbReference type="InParanoid" id="A0A2K3CWA9"/>
<feature type="chain" id="PRO_5014406210" evidence="1">
    <location>
        <begin position="19"/>
        <end position="132"/>
    </location>
</feature>
<accession>A0A2K3CWA9</accession>
<dbReference type="GeneID" id="66056827"/>
<name>A0A2K3CWA9_CHLRE</name>
<dbReference type="Proteomes" id="UP000006906">
    <property type="component" value="Chromosome 16"/>
</dbReference>
<reference evidence="2 3" key="1">
    <citation type="journal article" date="2007" name="Science">
        <title>The Chlamydomonas genome reveals the evolution of key animal and plant functions.</title>
        <authorList>
            <person name="Merchant S.S."/>
            <person name="Prochnik S.E."/>
            <person name="Vallon O."/>
            <person name="Harris E.H."/>
            <person name="Karpowicz S.J."/>
            <person name="Witman G.B."/>
            <person name="Terry A."/>
            <person name="Salamov A."/>
            <person name="Fritz-Laylin L.K."/>
            <person name="Marechal-Drouard L."/>
            <person name="Marshall W.F."/>
            <person name="Qu L.H."/>
            <person name="Nelson D.R."/>
            <person name="Sanderfoot A.A."/>
            <person name="Spalding M.H."/>
            <person name="Kapitonov V.V."/>
            <person name="Ren Q."/>
            <person name="Ferris P."/>
            <person name="Lindquist E."/>
            <person name="Shapiro H."/>
            <person name="Lucas S.M."/>
            <person name="Grimwood J."/>
            <person name="Schmutz J."/>
            <person name="Cardol P."/>
            <person name="Cerutti H."/>
            <person name="Chanfreau G."/>
            <person name="Chen C.L."/>
            <person name="Cognat V."/>
            <person name="Croft M.T."/>
            <person name="Dent R."/>
            <person name="Dutcher S."/>
            <person name="Fernandez E."/>
            <person name="Fukuzawa H."/>
            <person name="Gonzalez-Ballester D."/>
            <person name="Gonzalez-Halphen D."/>
            <person name="Hallmann A."/>
            <person name="Hanikenne M."/>
            <person name="Hippler M."/>
            <person name="Inwood W."/>
            <person name="Jabbari K."/>
            <person name="Kalanon M."/>
            <person name="Kuras R."/>
            <person name="Lefebvre P.A."/>
            <person name="Lemaire S.D."/>
            <person name="Lobanov A.V."/>
            <person name="Lohr M."/>
            <person name="Manuell A."/>
            <person name="Meier I."/>
            <person name="Mets L."/>
            <person name="Mittag M."/>
            <person name="Mittelmeier T."/>
            <person name="Moroney J.V."/>
            <person name="Moseley J."/>
            <person name="Napoli C."/>
            <person name="Nedelcu A.M."/>
            <person name="Niyogi K."/>
            <person name="Novoselov S.V."/>
            <person name="Paulsen I.T."/>
            <person name="Pazour G."/>
            <person name="Purton S."/>
            <person name="Ral J.P."/>
            <person name="Riano-Pachon D.M."/>
            <person name="Riekhof W."/>
            <person name="Rymarquis L."/>
            <person name="Schroda M."/>
            <person name="Stern D."/>
            <person name="Umen J."/>
            <person name="Willows R."/>
            <person name="Wilson N."/>
            <person name="Zimmer S.L."/>
            <person name="Allmer J."/>
            <person name="Balk J."/>
            <person name="Bisova K."/>
            <person name="Chen C.J."/>
            <person name="Elias M."/>
            <person name="Gendler K."/>
            <person name="Hauser C."/>
            <person name="Lamb M.R."/>
            <person name="Ledford H."/>
            <person name="Long J.C."/>
            <person name="Minagawa J."/>
            <person name="Page M.D."/>
            <person name="Pan J."/>
            <person name="Pootakham W."/>
            <person name="Roje S."/>
            <person name="Rose A."/>
            <person name="Stahlberg E."/>
            <person name="Terauchi A.M."/>
            <person name="Yang P."/>
            <person name="Ball S."/>
            <person name="Bowler C."/>
            <person name="Dieckmann C.L."/>
            <person name="Gladyshev V.N."/>
            <person name="Green P."/>
            <person name="Jorgensen R."/>
            <person name="Mayfield S."/>
            <person name="Mueller-Roeber B."/>
            <person name="Rajamani S."/>
            <person name="Sayre R.T."/>
            <person name="Brokstein P."/>
            <person name="Dubchak I."/>
            <person name="Goodstein D."/>
            <person name="Hornick L."/>
            <person name="Huang Y.W."/>
            <person name="Jhaveri J."/>
            <person name="Luo Y."/>
            <person name="Martinez D."/>
            <person name="Ngau W.C."/>
            <person name="Otillar B."/>
            <person name="Poliakov A."/>
            <person name="Porter A."/>
            <person name="Szajkowski L."/>
            <person name="Werner G."/>
            <person name="Zhou K."/>
            <person name="Grigoriev I.V."/>
            <person name="Rokhsar D.S."/>
            <person name="Grossman A.R."/>
        </authorList>
    </citation>
    <scope>NUCLEOTIDE SEQUENCE [LARGE SCALE GENOMIC DNA]</scope>
    <source>
        <strain evidence="3">CC-503</strain>
    </source>
</reference>
<feature type="signal peptide" evidence="1">
    <location>
        <begin position="1"/>
        <end position="18"/>
    </location>
</feature>
<organism evidence="2 3">
    <name type="scientific">Chlamydomonas reinhardtii</name>
    <name type="common">Chlamydomonas smithii</name>
    <dbReference type="NCBI Taxonomy" id="3055"/>
    <lineage>
        <taxon>Eukaryota</taxon>
        <taxon>Viridiplantae</taxon>
        <taxon>Chlorophyta</taxon>
        <taxon>core chlorophytes</taxon>
        <taxon>Chlorophyceae</taxon>
        <taxon>CS clade</taxon>
        <taxon>Chlamydomonadales</taxon>
        <taxon>Chlamydomonadaceae</taxon>
        <taxon>Chlamydomonas</taxon>
    </lineage>
</organism>
<dbReference type="RefSeq" id="XP_042916342.1">
    <property type="nucleotide sequence ID" value="XM_043071740.1"/>
</dbReference>
<evidence type="ECO:0000256" key="1">
    <source>
        <dbReference type="SAM" id="SignalP"/>
    </source>
</evidence>
<proteinExistence type="predicted"/>
<dbReference type="AlphaFoldDB" id="A0A2K3CWA9"/>
<dbReference type="Gramene" id="PNW72569">
    <property type="protein sequence ID" value="PNW72569"/>
    <property type="gene ID" value="CHLRE_16g692340v5"/>
</dbReference>
<keyword evidence="3" id="KW-1185">Reference proteome</keyword>
<keyword evidence="1" id="KW-0732">Signal</keyword>
<protein>
    <submittedName>
        <fullName evidence="2">Uncharacterized protein</fullName>
    </submittedName>
</protein>
<dbReference type="EMBL" id="CM008977">
    <property type="protein sequence ID" value="PNW72569.1"/>
    <property type="molecule type" value="Genomic_DNA"/>
</dbReference>
<sequence length="132" mass="14298">MRLFCLCSLLCSLRHTAARSRKEQQKKKAGSGRAVVVALFSPYLSSTYFDFVFKYQFFGVGCNGNEVTACYSAFDDAELCNISQNLMRLDPDALINAVFGFSGQQCPVALQGYSLGVTSTVSCGISMVGQAC</sequence>
<dbReference type="KEGG" id="cre:CHLRE_16g692340v5"/>
<evidence type="ECO:0000313" key="3">
    <source>
        <dbReference type="Proteomes" id="UP000006906"/>
    </source>
</evidence>
<gene>
    <name evidence="2" type="ORF">CHLRE_16g692340v5</name>
</gene>
<evidence type="ECO:0000313" key="2">
    <source>
        <dbReference type="EMBL" id="PNW72569.1"/>
    </source>
</evidence>